<evidence type="ECO:0000313" key="2">
    <source>
        <dbReference type="EMBL" id="KAK2980646.1"/>
    </source>
</evidence>
<evidence type="ECO:0008006" key="4">
    <source>
        <dbReference type="Google" id="ProtNLM"/>
    </source>
</evidence>
<gene>
    <name evidence="2" type="ORF">RJ640_011454</name>
</gene>
<evidence type="ECO:0000256" key="1">
    <source>
        <dbReference type="SAM" id="SignalP"/>
    </source>
</evidence>
<dbReference type="Proteomes" id="UP001187471">
    <property type="component" value="Unassembled WGS sequence"/>
</dbReference>
<sequence>MGVPLSHHHRRRPRSLATITALAFLMLASSATATTLDPSLHLGEEAKRGGGSPSEVVGERVAAMTRRRLGGPGSSPPTCRSKCGRCSPCRPLINDFSRDTIQSCCNMKKFLEADTLLSEQQKDNFKEVSMELAVLSNGPDLFYYFFRELELFPSWYGMTMAIFKYSIR</sequence>
<organism evidence="2 3">
    <name type="scientific">Escallonia rubra</name>
    <dbReference type="NCBI Taxonomy" id="112253"/>
    <lineage>
        <taxon>Eukaryota</taxon>
        <taxon>Viridiplantae</taxon>
        <taxon>Streptophyta</taxon>
        <taxon>Embryophyta</taxon>
        <taxon>Tracheophyta</taxon>
        <taxon>Spermatophyta</taxon>
        <taxon>Magnoliopsida</taxon>
        <taxon>eudicotyledons</taxon>
        <taxon>Gunneridae</taxon>
        <taxon>Pentapetalae</taxon>
        <taxon>asterids</taxon>
        <taxon>campanulids</taxon>
        <taxon>Escalloniales</taxon>
        <taxon>Escalloniaceae</taxon>
        <taxon>Escallonia</taxon>
    </lineage>
</organism>
<reference evidence="2" key="1">
    <citation type="submission" date="2022-12" db="EMBL/GenBank/DDBJ databases">
        <title>Draft genome assemblies for two species of Escallonia (Escalloniales).</title>
        <authorList>
            <person name="Chanderbali A."/>
            <person name="Dervinis C."/>
            <person name="Anghel I."/>
            <person name="Soltis D."/>
            <person name="Soltis P."/>
            <person name="Zapata F."/>
        </authorList>
    </citation>
    <scope>NUCLEOTIDE SEQUENCE</scope>
    <source>
        <strain evidence="2">UCBG92.1500</strain>
        <tissue evidence="2">Leaf</tissue>
    </source>
</reference>
<keyword evidence="3" id="KW-1185">Reference proteome</keyword>
<dbReference type="Pfam" id="PF17181">
    <property type="entry name" value="EPF"/>
    <property type="match status" value="1"/>
</dbReference>
<dbReference type="EMBL" id="JAVXUO010001613">
    <property type="protein sequence ID" value="KAK2980646.1"/>
    <property type="molecule type" value="Genomic_DNA"/>
</dbReference>
<comment type="caution">
    <text evidence="2">The sequence shown here is derived from an EMBL/GenBank/DDBJ whole genome shotgun (WGS) entry which is preliminary data.</text>
</comment>
<accession>A0AA88REC0</accession>
<keyword evidence="1" id="KW-0732">Signal</keyword>
<evidence type="ECO:0000313" key="3">
    <source>
        <dbReference type="Proteomes" id="UP001187471"/>
    </source>
</evidence>
<proteinExistence type="predicted"/>
<feature type="signal peptide" evidence="1">
    <location>
        <begin position="1"/>
        <end position="33"/>
    </location>
</feature>
<dbReference type="AlphaFoldDB" id="A0AA88REC0"/>
<feature type="chain" id="PRO_5041662038" description="Epidermal patterning factor-like protein" evidence="1">
    <location>
        <begin position="34"/>
        <end position="168"/>
    </location>
</feature>
<protein>
    <recommendedName>
        <fullName evidence="4">Epidermal patterning factor-like protein</fullName>
    </recommendedName>
</protein>
<name>A0AA88REC0_9ASTE</name>